<comment type="pathway">
    <text evidence="2">Glycan metabolism; cellulose degradation.</text>
</comment>
<feature type="region of interest" description="Disordered" evidence="13">
    <location>
        <begin position="706"/>
        <end position="735"/>
    </location>
</feature>
<feature type="compositionally biased region" description="Acidic residues" evidence="13">
    <location>
        <begin position="325"/>
        <end position="335"/>
    </location>
</feature>
<feature type="region of interest" description="Disordered" evidence="13">
    <location>
        <begin position="893"/>
        <end position="915"/>
    </location>
</feature>
<keyword evidence="6" id="KW-0732">Signal</keyword>
<keyword evidence="10" id="KW-0119">Carbohydrate metabolism</keyword>
<evidence type="ECO:0000256" key="9">
    <source>
        <dbReference type="ARBA" id="ARBA00023180"/>
    </source>
</evidence>
<dbReference type="InterPro" id="IPR036962">
    <property type="entry name" value="Glyco_hydro_3_N_sf"/>
</dbReference>
<dbReference type="InterPro" id="IPR000254">
    <property type="entry name" value="CBD"/>
</dbReference>
<dbReference type="SUPFAM" id="SSF52279">
    <property type="entry name" value="Beta-D-glucan exohydrolase, C-terminal domain"/>
    <property type="match status" value="1"/>
</dbReference>
<evidence type="ECO:0000256" key="1">
    <source>
        <dbReference type="ARBA" id="ARBA00000448"/>
    </source>
</evidence>
<evidence type="ECO:0000256" key="12">
    <source>
        <dbReference type="ARBA" id="ARBA00023326"/>
    </source>
</evidence>
<dbReference type="EC" id="3.2.1.21" evidence="5"/>
<evidence type="ECO:0000256" key="7">
    <source>
        <dbReference type="ARBA" id="ARBA00022801"/>
    </source>
</evidence>
<dbReference type="GO" id="GO:0030245">
    <property type="term" value="P:cellulose catabolic process"/>
    <property type="evidence" value="ECO:0007669"/>
    <property type="project" value="UniProtKB-KW"/>
</dbReference>
<dbReference type="Pfam" id="PF00933">
    <property type="entry name" value="Glyco_hydro_3"/>
    <property type="match status" value="1"/>
</dbReference>
<dbReference type="FunFam" id="3.20.20.300:FF:000002">
    <property type="entry name" value="Probable beta-glucosidase"/>
    <property type="match status" value="1"/>
</dbReference>
<dbReference type="InterPro" id="IPR017853">
    <property type="entry name" value="GH"/>
</dbReference>
<gene>
    <name evidence="15" type="ORF">LENED_011464</name>
</gene>
<dbReference type="Gene3D" id="3.20.20.300">
    <property type="entry name" value="Glycoside hydrolase, family 3, N-terminal domain"/>
    <property type="match status" value="1"/>
</dbReference>
<evidence type="ECO:0000313" key="15">
    <source>
        <dbReference type="EMBL" id="GAW09316.1"/>
    </source>
</evidence>
<dbReference type="Gene3D" id="2.40.160.120">
    <property type="match status" value="1"/>
</dbReference>
<feature type="domain" description="CBM1" evidence="14">
    <location>
        <begin position="662"/>
        <end position="698"/>
    </location>
</feature>
<evidence type="ECO:0000313" key="16">
    <source>
        <dbReference type="Proteomes" id="UP000188533"/>
    </source>
</evidence>
<dbReference type="PANTHER" id="PTHR42715:SF2">
    <property type="entry name" value="BETA-GLUCOSIDASE F-RELATED"/>
    <property type="match status" value="1"/>
</dbReference>
<comment type="similarity">
    <text evidence="4">Belongs to the OSBP family.</text>
</comment>
<dbReference type="SMART" id="SM01217">
    <property type="entry name" value="Fn3_like"/>
    <property type="match status" value="1"/>
</dbReference>
<keyword evidence="9" id="KW-0325">Glycoprotein</keyword>
<evidence type="ECO:0000256" key="8">
    <source>
        <dbReference type="ARBA" id="ARBA00023001"/>
    </source>
</evidence>
<dbReference type="GO" id="GO:0008422">
    <property type="term" value="F:beta-glucosidase activity"/>
    <property type="evidence" value="ECO:0007669"/>
    <property type="project" value="UniProtKB-EC"/>
</dbReference>
<keyword evidence="16" id="KW-1185">Reference proteome</keyword>
<reference evidence="15 16" key="2">
    <citation type="submission" date="2017-02" db="EMBL/GenBank/DDBJ databases">
        <title>A genome survey and senescence transcriptome analysis in Lentinula edodes.</title>
        <authorList>
            <person name="Sakamoto Y."/>
            <person name="Nakade K."/>
            <person name="Sato S."/>
            <person name="Yoshida Y."/>
            <person name="Miyazaki K."/>
            <person name="Natsume S."/>
            <person name="Konno N."/>
        </authorList>
    </citation>
    <scope>NUCLEOTIDE SEQUENCE [LARGE SCALE GENOMIC DNA]</scope>
    <source>
        <strain evidence="15 16">NBRC 111202</strain>
    </source>
</reference>
<comment type="similarity">
    <text evidence="3">Belongs to the glycosyl hydrolase 3 family.</text>
</comment>
<organism evidence="15 16">
    <name type="scientific">Lentinula edodes</name>
    <name type="common">Shiitake mushroom</name>
    <name type="synonym">Lentinus edodes</name>
    <dbReference type="NCBI Taxonomy" id="5353"/>
    <lineage>
        <taxon>Eukaryota</taxon>
        <taxon>Fungi</taxon>
        <taxon>Dikarya</taxon>
        <taxon>Basidiomycota</taxon>
        <taxon>Agaricomycotina</taxon>
        <taxon>Agaricomycetes</taxon>
        <taxon>Agaricomycetidae</taxon>
        <taxon>Agaricales</taxon>
        <taxon>Marasmiineae</taxon>
        <taxon>Omphalotaceae</taxon>
        <taxon>Lentinula</taxon>
    </lineage>
</organism>
<evidence type="ECO:0000256" key="13">
    <source>
        <dbReference type="SAM" id="MobiDB-lite"/>
    </source>
</evidence>
<evidence type="ECO:0000256" key="11">
    <source>
        <dbReference type="ARBA" id="ARBA00023295"/>
    </source>
</evidence>
<feature type="compositionally biased region" description="Polar residues" evidence="13">
    <location>
        <begin position="309"/>
        <end position="319"/>
    </location>
</feature>
<dbReference type="EMBL" id="BDGU01001072">
    <property type="protein sequence ID" value="GAW09316.1"/>
    <property type="molecule type" value="Genomic_DNA"/>
</dbReference>
<dbReference type="SUPFAM" id="SSF57180">
    <property type="entry name" value="Cellulose-binding domain"/>
    <property type="match status" value="1"/>
</dbReference>
<keyword evidence="8" id="KW-0136">Cellulose degradation</keyword>
<evidence type="ECO:0000256" key="4">
    <source>
        <dbReference type="ARBA" id="ARBA00008842"/>
    </source>
</evidence>
<dbReference type="PROSITE" id="PS00562">
    <property type="entry name" value="CBM1_1"/>
    <property type="match status" value="1"/>
</dbReference>
<reference evidence="15 16" key="1">
    <citation type="submission" date="2016-08" db="EMBL/GenBank/DDBJ databases">
        <authorList>
            <consortium name="Lentinula edodes genome sequencing consortium"/>
            <person name="Sakamoto Y."/>
            <person name="Nakade K."/>
            <person name="Sato S."/>
            <person name="Yoshida Y."/>
            <person name="Miyazaki K."/>
            <person name="Natsume S."/>
            <person name="Konno N."/>
        </authorList>
    </citation>
    <scope>NUCLEOTIDE SEQUENCE [LARGE SCALE GENOMIC DNA]</scope>
    <source>
        <strain evidence="15 16">NBRC 111202</strain>
    </source>
</reference>
<feature type="region of interest" description="Disordered" evidence="13">
    <location>
        <begin position="222"/>
        <end position="260"/>
    </location>
</feature>
<dbReference type="Gene3D" id="3.40.50.1700">
    <property type="entry name" value="Glycoside hydrolase family 3 C-terminal domain"/>
    <property type="match status" value="1"/>
</dbReference>
<protein>
    <recommendedName>
        <fullName evidence="5">beta-glucosidase</fullName>
        <ecNumber evidence="5">3.2.1.21</ecNumber>
    </recommendedName>
</protein>
<comment type="catalytic activity">
    <reaction evidence="1">
        <text>Hydrolysis of terminal, non-reducing beta-D-glucosyl residues with release of beta-D-glucose.</text>
        <dbReference type="EC" id="3.2.1.21"/>
    </reaction>
</comment>
<evidence type="ECO:0000256" key="3">
    <source>
        <dbReference type="ARBA" id="ARBA00005336"/>
    </source>
</evidence>
<dbReference type="STRING" id="5353.A0A1Q3EQ40"/>
<evidence type="ECO:0000256" key="6">
    <source>
        <dbReference type="ARBA" id="ARBA00022729"/>
    </source>
</evidence>
<dbReference type="GO" id="GO:0030248">
    <property type="term" value="F:cellulose binding"/>
    <property type="evidence" value="ECO:0007669"/>
    <property type="project" value="InterPro"/>
</dbReference>
<dbReference type="InterPro" id="IPR050288">
    <property type="entry name" value="Cellulose_deg_GH3"/>
</dbReference>
<dbReference type="SMART" id="SM00236">
    <property type="entry name" value="fCBD"/>
    <property type="match status" value="1"/>
</dbReference>
<dbReference type="InterPro" id="IPR002772">
    <property type="entry name" value="Glyco_hydro_3_C"/>
</dbReference>
<comment type="caution">
    <text evidence="15">The sequence shown here is derived from an EMBL/GenBank/DDBJ whole genome shotgun (WGS) entry which is preliminary data.</text>
</comment>
<dbReference type="Pfam" id="PF01237">
    <property type="entry name" value="Oxysterol_BP"/>
    <property type="match status" value="1"/>
</dbReference>
<keyword evidence="12" id="KW-0624">Polysaccharide degradation</keyword>
<dbReference type="FunFam" id="2.40.160.120:FF:000001">
    <property type="entry name" value="Oxysterol-binding protein"/>
    <property type="match status" value="1"/>
</dbReference>
<dbReference type="GO" id="GO:0008289">
    <property type="term" value="F:lipid binding"/>
    <property type="evidence" value="ECO:0007669"/>
    <property type="project" value="InterPro"/>
</dbReference>
<name>A0A1Q3EQ40_LENED</name>
<dbReference type="InterPro" id="IPR037239">
    <property type="entry name" value="OSBP_sf"/>
</dbReference>
<evidence type="ECO:0000256" key="10">
    <source>
        <dbReference type="ARBA" id="ARBA00023277"/>
    </source>
</evidence>
<dbReference type="GO" id="GO:0120009">
    <property type="term" value="P:intermembrane lipid transfer"/>
    <property type="evidence" value="ECO:0007669"/>
    <property type="project" value="UniProtKB-ARBA"/>
</dbReference>
<dbReference type="InterPro" id="IPR035971">
    <property type="entry name" value="CBD_sf"/>
</dbReference>
<dbReference type="SUPFAM" id="SSF51445">
    <property type="entry name" value="(Trans)glycosidases"/>
    <property type="match status" value="1"/>
</dbReference>
<accession>A0A1Q3EQ40</accession>
<dbReference type="PRINTS" id="PR00133">
    <property type="entry name" value="GLHYDRLASE3"/>
</dbReference>
<dbReference type="InterPro" id="IPR000648">
    <property type="entry name" value="Oxysterol-bd"/>
</dbReference>
<dbReference type="Gene3D" id="2.60.40.10">
    <property type="entry name" value="Immunoglobulins"/>
    <property type="match status" value="1"/>
</dbReference>
<sequence>MGDTHQPAYAVARTSLTLISGLLSGPILQEGWILKKRRKKMQDILCLINLAFFATPLSPDNLSEIKYISQIATFHLKCLSTEDFTQWMGAFRKFSAHAPESHRSASIRASSRQSIVRLNRSAVIAEEMGTTLLELEDAFANLRNTVKRTASGSRDKSKESASVFGLFKKGHHHGTHESHNDVPRPEVIDPTSYQRIHVALESLKVQHGTLLKSLQSISILDTTQSSHPSAQVSPLPRTTEEEERGESSPDSASERKITSSIIRRSKRTSVATTITDSLNEWFDASEGEGVQEFVLDEQTSPDNGEMPSRITTTDSQSSLDHAEESSIDTDIEDVGGEPSVLDQVARTSQAQVVRRTHLPAPITGDEGSLFAVLKKNVGKDLSTIAFPVSFNEPLTLLQRAAEELEHFDLLNRAAATSDPVERMQFVAAFAVSGYAHTRYRTGRKGFNPMLAETFEDSRMKFIAEKVRHNPVELAYHAEGDNWEVYATSSGKTKFWGKSLEIIPLGTTHLKIGNDHYQWKRPSSFMRNLVVGTKYLEHVGKMTIENVNGRDRCVMEFKQSGYWGETNLVSGHVHDASGKVASQLEGKWDEHLSQAVDASHFTLLWRAHPWPKHTHEYYGFTSFSMTLNEITPDLAEKLPVTDSRYRPDLVVGSLGVLACSVKAQQSVYQQCGGIGWSGATTCTSGSTCTVINPYYSQCLPGSASAPSSTSTSASSTSTASSTTSTSSTSAPSSTSPANLSPEWAAAYTKAQAAVLKLSLADKVSLGSGVGWEKGNCVGNTPPISSISFPGLCLEDSPLGVRDADFVSAFPPAINVAATFNRTLMQQRGVAMGQEFRGKGVNVALGPMMNLMRAPAAGRNWEGFGGDPFLSGEGAYETIMGIQSTGVQATAKHYINNEQEHSRTTSSSEVDDRNRSMNSTQFRVQANVAAVMCSYNQINGSFACENDKTLNGILKGEFAFPGYVMSDWGATHSTAPAVNAGLDMTMPGDMGALGAGGNWFGQNLVDAVNNGSVSEARVTDLATRVLAAWYLVGQDSDYPSVNFDAWNLNAPVNTHVNVQADHKDLILEIDRASTVLLKNTAGVLPLKKPSTLAIVGNGAFNSSKGPNGYSDRSGDDGVLAMGWGSGTDNFPYLIAPIDAITSRASTQGTVVSSSSSDTDLNGAAAAAINKDVALVFITADSGEGYLTVEGNEGDRNDLSAWHSGDALVSQVASVNSNTVVVVNSVGPIIMEAWIDNANVTAVVWSGLPGQEAGNGVTDILYGDYNPSGRLPFTIAKATTDYSAQVIYQDAPDSNILPIPYNEGIFIDYRHFDAADIAPRFEFGFGLSYTSFAYSGISVSGSTSSNSSAPSGPGAILNPWFHDAVVTVTFTVDNNGTVAGNEIPQLYITLPPSAGAAPMNLKGFDSVFLAPGESTQVTMSLSRFDFSVWDVPSQQWVIPSGTSTISIGASSRDIRLTHTITN</sequence>
<evidence type="ECO:0000259" key="14">
    <source>
        <dbReference type="PROSITE" id="PS51164"/>
    </source>
</evidence>
<evidence type="ECO:0000256" key="2">
    <source>
        <dbReference type="ARBA" id="ARBA00004987"/>
    </source>
</evidence>
<dbReference type="InterPro" id="IPR001764">
    <property type="entry name" value="Glyco_hydro_3_N"/>
</dbReference>
<feature type="region of interest" description="Disordered" evidence="13">
    <location>
        <begin position="298"/>
        <end position="335"/>
    </location>
</feature>
<dbReference type="Proteomes" id="UP000188533">
    <property type="component" value="Unassembled WGS sequence"/>
</dbReference>
<dbReference type="PANTHER" id="PTHR42715">
    <property type="entry name" value="BETA-GLUCOSIDASE"/>
    <property type="match status" value="1"/>
</dbReference>
<feature type="compositionally biased region" description="Polar residues" evidence="13">
    <location>
        <begin position="222"/>
        <end position="232"/>
    </location>
</feature>
<dbReference type="Pfam" id="PF00734">
    <property type="entry name" value="CBM_1"/>
    <property type="match status" value="1"/>
</dbReference>
<dbReference type="PROSITE" id="PS51164">
    <property type="entry name" value="CBM1_2"/>
    <property type="match status" value="1"/>
</dbReference>
<dbReference type="Pfam" id="PF14310">
    <property type="entry name" value="Fn3-like"/>
    <property type="match status" value="1"/>
</dbReference>
<proteinExistence type="inferred from homology"/>
<dbReference type="FunFam" id="3.40.50.1700:FF:000003">
    <property type="entry name" value="Probable beta-glucosidase"/>
    <property type="match status" value="1"/>
</dbReference>
<dbReference type="InterPro" id="IPR036881">
    <property type="entry name" value="Glyco_hydro_3_C_sf"/>
</dbReference>
<evidence type="ECO:0000256" key="5">
    <source>
        <dbReference type="ARBA" id="ARBA00012744"/>
    </source>
</evidence>
<dbReference type="Pfam" id="PF01915">
    <property type="entry name" value="Glyco_hydro_3_C"/>
    <property type="match status" value="1"/>
</dbReference>
<keyword evidence="7 15" id="KW-0378">Hydrolase</keyword>
<dbReference type="InterPro" id="IPR013783">
    <property type="entry name" value="Ig-like_fold"/>
</dbReference>
<keyword evidence="11" id="KW-0326">Glycosidase</keyword>
<dbReference type="GO" id="GO:0005576">
    <property type="term" value="C:extracellular region"/>
    <property type="evidence" value="ECO:0007669"/>
    <property type="project" value="InterPro"/>
</dbReference>
<dbReference type="InterPro" id="IPR026891">
    <property type="entry name" value="Fn3-like"/>
</dbReference>
<dbReference type="SUPFAM" id="SSF144000">
    <property type="entry name" value="Oxysterol-binding protein-like"/>
    <property type="match status" value="1"/>
</dbReference>